<evidence type="ECO:0000259" key="1">
    <source>
        <dbReference type="Pfam" id="PF00144"/>
    </source>
</evidence>
<dbReference type="InterPro" id="IPR012338">
    <property type="entry name" value="Beta-lactam/transpept-like"/>
</dbReference>
<organism evidence="3 4">
    <name type="scientific">Flavobacterium subsaxonicum WB 4.1-42 = DSM 21790</name>
    <dbReference type="NCBI Taxonomy" id="1121898"/>
    <lineage>
        <taxon>Bacteria</taxon>
        <taxon>Pseudomonadati</taxon>
        <taxon>Bacteroidota</taxon>
        <taxon>Flavobacteriia</taxon>
        <taxon>Flavobacteriales</taxon>
        <taxon>Flavobacteriaceae</taxon>
        <taxon>Flavobacterium</taxon>
    </lineage>
</organism>
<proteinExistence type="predicted"/>
<dbReference type="Proteomes" id="UP000030111">
    <property type="component" value="Unassembled WGS sequence"/>
</dbReference>
<gene>
    <name evidence="3" type="ORF">Q766_00660</name>
</gene>
<dbReference type="SUPFAM" id="SSF56601">
    <property type="entry name" value="beta-lactamase/transpeptidase-like"/>
    <property type="match status" value="1"/>
</dbReference>
<evidence type="ECO:0000313" key="4">
    <source>
        <dbReference type="Proteomes" id="UP000030111"/>
    </source>
</evidence>
<dbReference type="RefSeq" id="WP_026992046.1">
    <property type="nucleotide sequence ID" value="NZ_JRLY01000001.1"/>
</dbReference>
<sequence>MAKDIQLLFFFLLLSTKVCYAQLKSSDVLYKTIIEKDSLLFSVGFNNCDISQFENLMSDNLIFFHDKDGISNKQKFLSDLKNGLCKDPSVRQVKRILQKESTEIYPLYKDGIIYAAVQNGIHLFYDKTEITPGVAKFSHVWQLEDGTWKLTTSLSYDHQPYSKHSQHPTFENDAQIESWLKENNVKTLGLGIIEGGELKQVKVFGEIKEGVSAPYNTIFNVASLAKPITSVVALRLVSLGKWKLDEPISNYWVDPDIKNDARSKKLTTRIILSHQTGFPNWRYLNKGNKLNFEFDPGTQYQYSGEGFEYLRNALESKFKKSIEQLAREFIFHPLKMEDTSYLWNDNSYTSRFAIGYDSAGKPYDTVKNKKVNAADDLHTTIADYGNFLVSILKGGNLSENVYHEMIKQQVKTKENKYFGLGFELYDLGNNEYAISHGGSDNGTQCLTFLLPKTKQGILIFTNSDVGYKLYNELLVYYLGENGKKLIDIENRN</sequence>
<dbReference type="AlphaFoldDB" id="A0A0A2MPV7"/>
<dbReference type="EMBL" id="JRLY01000001">
    <property type="protein sequence ID" value="KGO94667.1"/>
    <property type="molecule type" value="Genomic_DNA"/>
</dbReference>
<dbReference type="InterPro" id="IPR001466">
    <property type="entry name" value="Beta-lactam-related"/>
</dbReference>
<feature type="domain" description="DUF4440" evidence="2">
    <location>
        <begin position="45"/>
        <end position="150"/>
    </location>
</feature>
<dbReference type="Gene3D" id="3.40.710.10">
    <property type="entry name" value="DD-peptidase/beta-lactamase superfamily"/>
    <property type="match status" value="1"/>
</dbReference>
<dbReference type="STRING" id="1121898.GCA_000422725_00606"/>
<accession>A0A0A2MPV7</accession>
<dbReference type="PANTHER" id="PTHR43283">
    <property type="entry name" value="BETA-LACTAMASE-RELATED"/>
    <property type="match status" value="1"/>
</dbReference>
<dbReference type="SUPFAM" id="SSF54427">
    <property type="entry name" value="NTF2-like"/>
    <property type="match status" value="1"/>
</dbReference>
<dbReference type="Gene3D" id="3.10.450.50">
    <property type="match status" value="1"/>
</dbReference>
<dbReference type="InterPro" id="IPR050789">
    <property type="entry name" value="Diverse_Enzym_Activities"/>
</dbReference>
<dbReference type="Pfam" id="PF00144">
    <property type="entry name" value="Beta-lactamase"/>
    <property type="match status" value="1"/>
</dbReference>
<evidence type="ECO:0000259" key="2">
    <source>
        <dbReference type="Pfam" id="PF14534"/>
    </source>
</evidence>
<dbReference type="PANTHER" id="PTHR43283:SF18">
    <property type="match status" value="1"/>
</dbReference>
<dbReference type="OrthoDB" id="1357763at2"/>
<dbReference type="InterPro" id="IPR032710">
    <property type="entry name" value="NTF2-like_dom_sf"/>
</dbReference>
<feature type="domain" description="Beta-lactamase-related" evidence="1">
    <location>
        <begin position="181"/>
        <end position="466"/>
    </location>
</feature>
<protein>
    <submittedName>
        <fullName evidence="3">Beta-lactamase</fullName>
    </submittedName>
</protein>
<comment type="caution">
    <text evidence="3">The sequence shown here is derived from an EMBL/GenBank/DDBJ whole genome shotgun (WGS) entry which is preliminary data.</text>
</comment>
<dbReference type="Pfam" id="PF14534">
    <property type="entry name" value="DUF4440"/>
    <property type="match status" value="1"/>
</dbReference>
<reference evidence="3 4" key="1">
    <citation type="submission" date="2013-09" db="EMBL/GenBank/DDBJ databases">
        <authorList>
            <person name="Zeng Z."/>
            <person name="Chen C."/>
        </authorList>
    </citation>
    <scope>NUCLEOTIDE SEQUENCE [LARGE SCALE GENOMIC DNA]</scope>
    <source>
        <strain evidence="3 4">WB 4.1-42</strain>
    </source>
</reference>
<dbReference type="eggNOG" id="COG1680">
    <property type="taxonomic scope" value="Bacteria"/>
</dbReference>
<evidence type="ECO:0000313" key="3">
    <source>
        <dbReference type="EMBL" id="KGO94667.1"/>
    </source>
</evidence>
<name>A0A0A2MPV7_9FLAO</name>
<dbReference type="InterPro" id="IPR027843">
    <property type="entry name" value="DUF4440"/>
</dbReference>
<keyword evidence="4" id="KW-1185">Reference proteome</keyword>